<name>A0A9N8YXV8_9GLOM</name>
<comment type="caution">
    <text evidence="1">The sequence shown here is derived from an EMBL/GenBank/DDBJ whole genome shotgun (WGS) entry which is preliminary data.</text>
</comment>
<dbReference type="Proteomes" id="UP000789831">
    <property type="component" value="Unassembled WGS sequence"/>
</dbReference>
<evidence type="ECO:0000313" key="2">
    <source>
        <dbReference type="Proteomes" id="UP000789831"/>
    </source>
</evidence>
<protein>
    <submittedName>
        <fullName evidence="1">3619_t:CDS:1</fullName>
    </submittedName>
</protein>
<dbReference type="AlphaFoldDB" id="A0A9N8YXV8"/>
<gene>
    <name evidence="1" type="ORF">AGERDE_LOCUS2184</name>
</gene>
<accession>A0A9N8YXV8</accession>
<reference evidence="1" key="1">
    <citation type="submission" date="2021-06" db="EMBL/GenBank/DDBJ databases">
        <authorList>
            <person name="Kallberg Y."/>
            <person name="Tangrot J."/>
            <person name="Rosling A."/>
        </authorList>
    </citation>
    <scope>NUCLEOTIDE SEQUENCE</scope>
    <source>
        <strain evidence="1">MT106</strain>
    </source>
</reference>
<sequence>MSLSAIANGQNISILLSPPKSPETSPTNTYFDHYGTQIYRYKQIPQLSYQLLFQSQLAQSTNSSNSYQCISSKTYGSSQSLIDDQSMQIDISTYYSKRFSPSSLRNHTYSHIFTYW</sequence>
<proteinExistence type="predicted"/>
<organism evidence="1 2">
    <name type="scientific">Ambispora gerdemannii</name>
    <dbReference type="NCBI Taxonomy" id="144530"/>
    <lineage>
        <taxon>Eukaryota</taxon>
        <taxon>Fungi</taxon>
        <taxon>Fungi incertae sedis</taxon>
        <taxon>Mucoromycota</taxon>
        <taxon>Glomeromycotina</taxon>
        <taxon>Glomeromycetes</taxon>
        <taxon>Archaeosporales</taxon>
        <taxon>Ambisporaceae</taxon>
        <taxon>Ambispora</taxon>
    </lineage>
</organism>
<evidence type="ECO:0000313" key="1">
    <source>
        <dbReference type="EMBL" id="CAG8459656.1"/>
    </source>
</evidence>
<keyword evidence="2" id="KW-1185">Reference proteome</keyword>
<dbReference type="EMBL" id="CAJVPL010000173">
    <property type="protein sequence ID" value="CAG8459656.1"/>
    <property type="molecule type" value="Genomic_DNA"/>
</dbReference>